<reference evidence="3" key="1">
    <citation type="journal article" date="2020" name="Nature">
        <title>Giant virus diversity and host interactions through global metagenomics.</title>
        <authorList>
            <person name="Schulz F."/>
            <person name="Roux S."/>
            <person name="Paez-Espino D."/>
            <person name="Jungbluth S."/>
            <person name="Walsh D.A."/>
            <person name="Denef V.J."/>
            <person name="McMahon K.D."/>
            <person name="Konstantinidis K.T."/>
            <person name="Eloe-Fadrosh E.A."/>
            <person name="Kyrpides N.C."/>
            <person name="Woyke T."/>
        </authorList>
    </citation>
    <scope>NUCLEOTIDE SEQUENCE</scope>
    <source>
        <strain evidence="3">GVMAG-M-3300025572-1</strain>
    </source>
</reference>
<keyword evidence="2" id="KW-1133">Transmembrane helix</keyword>
<feature type="region of interest" description="Disordered" evidence="1">
    <location>
        <begin position="425"/>
        <end position="444"/>
    </location>
</feature>
<proteinExistence type="predicted"/>
<feature type="region of interest" description="Disordered" evidence="1">
    <location>
        <begin position="352"/>
        <end position="390"/>
    </location>
</feature>
<keyword evidence="2" id="KW-0812">Transmembrane</keyword>
<feature type="compositionally biased region" description="Pro residues" evidence="1">
    <location>
        <begin position="357"/>
        <end position="390"/>
    </location>
</feature>
<sequence>MPTPTFTGKIPFVPPGFNNTNIGVGNVLIPRDLPYLTSPIIWDNPTKLPRQLNVTLDQILKNQGPYTTTTTMLIEVAGYTENLFWQSYVPQVRFYFQVPGRGTVEKIYSTEDPGWSLTPRTFRFPGKSIPGTSLSGVISNVTDLGVPTSVGIYFASAGDRVANEWRGVFVRFTLNISVRVNCTGSHLDSVICSEYCQDNLQECYTDERAYCFPGNIGSSEPCQNYVQNYIQNVRTDPGLDSDLTTYCKKYAGFGDLFKSNNQADIDLCACHMPQDQYDNFANQLFDLYPGFANLGLNKRCLIPQCADSPYKTVGTTKQCLVPKCINFASFTNNGTFDQSKITINQNAPGCANIVGPTPGPGPGPGPGPTPGPGPGPRPGPGPGPGPGPTPAPSGTNWALIIGIILGVVVLIIIIIVVVLLARPKASPPSPVPPNGEGALLISTE</sequence>
<organism evidence="3">
    <name type="scientific">viral metagenome</name>
    <dbReference type="NCBI Taxonomy" id="1070528"/>
    <lineage>
        <taxon>unclassified sequences</taxon>
        <taxon>metagenomes</taxon>
        <taxon>organismal metagenomes</taxon>
    </lineage>
</organism>
<evidence type="ECO:0000256" key="2">
    <source>
        <dbReference type="SAM" id="Phobius"/>
    </source>
</evidence>
<keyword evidence="2" id="KW-0472">Membrane</keyword>
<dbReference type="EMBL" id="MN740283">
    <property type="protein sequence ID" value="QHT97826.1"/>
    <property type="molecule type" value="Genomic_DNA"/>
</dbReference>
<protein>
    <submittedName>
        <fullName evidence="3">Uncharacterized protein</fullName>
    </submittedName>
</protein>
<dbReference type="AlphaFoldDB" id="A0A6C0IZF2"/>
<accession>A0A6C0IZF2</accession>
<feature type="transmembrane region" description="Helical" evidence="2">
    <location>
        <begin position="397"/>
        <end position="421"/>
    </location>
</feature>
<evidence type="ECO:0000256" key="1">
    <source>
        <dbReference type="SAM" id="MobiDB-lite"/>
    </source>
</evidence>
<name>A0A6C0IZF2_9ZZZZ</name>
<evidence type="ECO:0000313" key="3">
    <source>
        <dbReference type="EMBL" id="QHT97826.1"/>
    </source>
</evidence>